<dbReference type="SUPFAM" id="SSF161098">
    <property type="entry name" value="MetI-like"/>
    <property type="match status" value="1"/>
</dbReference>
<feature type="transmembrane region" description="Helical" evidence="6">
    <location>
        <begin position="180"/>
        <end position="200"/>
    </location>
</feature>
<keyword evidence="9" id="KW-1185">Reference proteome</keyword>
<dbReference type="AlphaFoldDB" id="F7NEG5"/>
<dbReference type="FunFam" id="1.10.3720.10:FF:000001">
    <property type="entry name" value="Glycine betaine ABC transporter, permease"/>
    <property type="match status" value="1"/>
</dbReference>
<keyword evidence="3 6" id="KW-0812">Transmembrane</keyword>
<dbReference type="STRING" id="1009370.ALO_02141"/>
<comment type="subcellular location">
    <subcellularLocation>
        <location evidence="6">Cell membrane</location>
        <topology evidence="6">Multi-pass membrane protein</topology>
    </subcellularLocation>
    <subcellularLocation>
        <location evidence="1">Membrane</location>
        <topology evidence="1">Multi-pass membrane protein</topology>
    </subcellularLocation>
</comment>
<dbReference type="PROSITE" id="PS50928">
    <property type="entry name" value="ABC_TM1"/>
    <property type="match status" value="1"/>
</dbReference>
<sequence>MDWTTYLTTRSDYLVKTTVDHLTMAAWVIAMAVSAGIVTGIFIAKLSRLAKPVLNLASIIQTIPVLAMFALLMPFVGIGSKAGVIAVTLYSVLPIIQNTYTGITNVDPSFIDAGRGMGMTERDLLIKVELPLAMPVILAGIRTASVLAVAMITLVALIGGSGLGKVIFRGITKVDNTEIMVGAILAAILAILADGILGLAEKKLRWDSAKRVRG</sequence>
<dbReference type="OrthoDB" id="9801163at2"/>
<dbReference type="InterPro" id="IPR000515">
    <property type="entry name" value="MetI-like"/>
</dbReference>
<evidence type="ECO:0000259" key="7">
    <source>
        <dbReference type="PROSITE" id="PS50928"/>
    </source>
</evidence>
<evidence type="ECO:0000313" key="9">
    <source>
        <dbReference type="Proteomes" id="UP000003240"/>
    </source>
</evidence>
<dbReference type="CDD" id="cd06261">
    <property type="entry name" value="TM_PBP2"/>
    <property type="match status" value="1"/>
</dbReference>
<evidence type="ECO:0000256" key="1">
    <source>
        <dbReference type="ARBA" id="ARBA00004141"/>
    </source>
</evidence>
<evidence type="ECO:0000256" key="3">
    <source>
        <dbReference type="ARBA" id="ARBA00022692"/>
    </source>
</evidence>
<evidence type="ECO:0000256" key="5">
    <source>
        <dbReference type="ARBA" id="ARBA00023136"/>
    </source>
</evidence>
<dbReference type="GO" id="GO:0031460">
    <property type="term" value="P:glycine betaine transport"/>
    <property type="evidence" value="ECO:0007669"/>
    <property type="project" value="TreeGrafter"/>
</dbReference>
<dbReference type="Pfam" id="PF00528">
    <property type="entry name" value="BPD_transp_1"/>
    <property type="match status" value="1"/>
</dbReference>
<evidence type="ECO:0000256" key="2">
    <source>
        <dbReference type="ARBA" id="ARBA00022448"/>
    </source>
</evidence>
<keyword evidence="2 6" id="KW-0813">Transport</keyword>
<evidence type="ECO:0000313" key="8">
    <source>
        <dbReference type="EMBL" id="EGO65376.1"/>
    </source>
</evidence>
<feature type="transmembrane region" description="Helical" evidence="6">
    <location>
        <begin position="147"/>
        <end position="168"/>
    </location>
</feature>
<dbReference type="PANTHER" id="PTHR30177:SF4">
    <property type="entry name" value="OSMOPROTECTANT IMPORT PERMEASE PROTEIN OSMW"/>
    <property type="match status" value="1"/>
</dbReference>
<gene>
    <name evidence="8" type="ORF">ALO_02141</name>
</gene>
<dbReference type="GO" id="GO:0005886">
    <property type="term" value="C:plasma membrane"/>
    <property type="evidence" value="ECO:0007669"/>
    <property type="project" value="UniProtKB-SubCell"/>
</dbReference>
<organism evidence="8 9">
    <name type="scientific">Acetonema longum DSM 6540</name>
    <dbReference type="NCBI Taxonomy" id="1009370"/>
    <lineage>
        <taxon>Bacteria</taxon>
        <taxon>Bacillati</taxon>
        <taxon>Bacillota</taxon>
        <taxon>Negativicutes</taxon>
        <taxon>Acetonemataceae</taxon>
        <taxon>Acetonema</taxon>
    </lineage>
</organism>
<dbReference type="InterPro" id="IPR035906">
    <property type="entry name" value="MetI-like_sf"/>
</dbReference>
<reference evidence="8 9" key="1">
    <citation type="journal article" date="2011" name="EMBO J.">
        <title>Structural diversity of bacterial flagellar motors.</title>
        <authorList>
            <person name="Chen S."/>
            <person name="Beeby M."/>
            <person name="Murphy G.E."/>
            <person name="Leadbetter J.R."/>
            <person name="Hendrixson D.R."/>
            <person name="Briegel A."/>
            <person name="Li Z."/>
            <person name="Shi J."/>
            <person name="Tocheva E.I."/>
            <person name="Muller A."/>
            <person name="Dobro M.J."/>
            <person name="Jensen G.J."/>
        </authorList>
    </citation>
    <scope>NUCLEOTIDE SEQUENCE [LARGE SCALE GENOMIC DNA]</scope>
    <source>
        <strain evidence="8 9">DSM 6540</strain>
    </source>
</reference>
<protein>
    <submittedName>
        <fullName evidence="8">Substrate-binding region of ABC-type glycine betaine transport system</fullName>
    </submittedName>
</protein>
<dbReference type="InterPro" id="IPR051204">
    <property type="entry name" value="ABC_transp_perm/SBD"/>
</dbReference>
<feature type="transmembrane region" description="Helical" evidence="6">
    <location>
        <begin position="24"/>
        <end position="44"/>
    </location>
</feature>
<dbReference type="eggNOG" id="COG1174">
    <property type="taxonomic scope" value="Bacteria"/>
</dbReference>
<keyword evidence="5 6" id="KW-0472">Membrane</keyword>
<dbReference type="EMBL" id="AFGF01000017">
    <property type="protein sequence ID" value="EGO65376.1"/>
    <property type="molecule type" value="Genomic_DNA"/>
</dbReference>
<comment type="caution">
    <text evidence="8">The sequence shown here is derived from an EMBL/GenBank/DDBJ whole genome shotgun (WGS) entry which is preliminary data.</text>
</comment>
<feature type="domain" description="ABC transmembrane type-1" evidence="7">
    <location>
        <begin position="18"/>
        <end position="197"/>
    </location>
</feature>
<comment type="similarity">
    <text evidence="6">Belongs to the binding-protein-dependent transport system permease family.</text>
</comment>
<keyword evidence="4 6" id="KW-1133">Transmembrane helix</keyword>
<dbReference type="GO" id="GO:0055085">
    <property type="term" value="P:transmembrane transport"/>
    <property type="evidence" value="ECO:0007669"/>
    <property type="project" value="InterPro"/>
</dbReference>
<feature type="transmembrane region" description="Helical" evidence="6">
    <location>
        <begin position="56"/>
        <end position="76"/>
    </location>
</feature>
<dbReference type="RefSeq" id="WP_004092329.1">
    <property type="nucleotide sequence ID" value="NZ_AFGF01000017.1"/>
</dbReference>
<name>F7NEG5_9FIRM</name>
<proteinExistence type="inferred from homology"/>
<evidence type="ECO:0000256" key="4">
    <source>
        <dbReference type="ARBA" id="ARBA00022989"/>
    </source>
</evidence>
<dbReference type="Gene3D" id="1.10.3720.10">
    <property type="entry name" value="MetI-like"/>
    <property type="match status" value="1"/>
</dbReference>
<dbReference type="Proteomes" id="UP000003240">
    <property type="component" value="Unassembled WGS sequence"/>
</dbReference>
<evidence type="ECO:0000256" key="6">
    <source>
        <dbReference type="RuleBase" id="RU363032"/>
    </source>
</evidence>
<dbReference type="PANTHER" id="PTHR30177">
    <property type="entry name" value="GLYCINE BETAINE/L-PROLINE TRANSPORT SYSTEM PERMEASE PROTEIN PROW"/>
    <property type="match status" value="1"/>
</dbReference>
<accession>F7NEG5</accession>